<dbReference type="Gene3D" id="3.40.50.300">
    <property type="entry name" value="P-loop containing nucleotide triphosphate hydrolases"/>
    <property type="match status" value="1"/>
</dbReference>
<dbReference type="SUPFAM" id="SSF52540">
    <property type="entry name" value="P-loop containing nucleoside triphosphate hydrolases"/>
    <property type="match status" value="1"/>
</dbReference>
<feature type="domain" description="Sulfotransferase" evidence="3">
    <location>
        <begin position="46"/>
        <end position="277"/>
    </location>
</feature>
<name>A0ABX7NY89_9BACT</name>
<evidence type="ECO:0000313" key="5">
    <source>
        <dbReference type="Proteomes" id="UP000662747"/>
    </source>
</evidence>
<dbReference type="EMBL" id="CP071090">
    <property type="protein sequence ID" value="QSQ23765.1"/>
    <property type="molecule type" value="Genomic_DNA"/>
</dbReference>
<gene>
    <name evidence="4" type="ORF">JY651_01920</name>
</gene>
<dbReference type="InterPro" id="IPR027417">
    <property type="entry name" value="P-loop_NTPase"/>
</dbReference>
<evidence type="ECO:0000256" key="2">
    <source>
        <dbReference type="ARBA" id="ARBA00022679"/>
    </source>
</evidence>
<dbReference type="Proteomes" id="UP000662747">
    <property type="component" value="Chromosome"/>
</dbReference>
<organism evidence="4 5">
    <name type="scientific">Pyxidicoccus parkwayensis</name>
    <dbReference type="NCBI Taxonomy" id="2813578"/>
    <lineage>
        <taxon>Bacteria</taxon>
        <taxon>Pseudomonadati</taxon>
        <taxon>Myxococcota</taxon>
        <taxon>Myxococcia</taxon>
        <taxon>Myxococcales</taxon>
        <taxon>Cystobacterineae</taxon>
        <taxon>Myxococcaceae</taxon>
        <taxon>Pyxidicoccus</taxon>
    </lineage>
</organism>
<protein>
    <submittedName>
        <fullName evidence="4">Sulfotransferase domain-containing protein</fullName>
    </submittedName>
</protein>
<sequence length="293" mass="34307">MRPLRRGWAFTLGALGGALGFTVTGLRHLQYKVRLAHLNATFVPRPDDIFISTYPKAGTTWMQMILYQLQTRGRGEFEHILQVAPWYEQLARDGRWRHLESLPAPRLLKTHLLYEQLRPAANARCVYMTRNARDTLISLYHHVSMHSRVNVDFDRVFEQSLRGRPGQPSWQEHLASWWPHRHDSNVLWLRYEDMVKDLEGALHKLSTFCGLPFAEEDKPEILRKCGIDYMRQMSARFDPRFAFYDRERRNTGGFIRKGGVGGVDSHFQERHQQRLDAEVARVRRELGITEAEL</sequence>
<dbReference type="PANTHER" id="PTHR11783">
    <property type="entry name" value="SULFOTRANSFERASE SULT"/>
    <property type="match status" value="1"/>
</dbReference>
<reference evidence="4 5" key="1">
    <citation type="submission" date="2021-02" db="EMBL/GenBank/DDBJ databases">
        <title>De Novo genome assembly of isolated myxobacteria.</title>
        <authorList>
            <person name="Stevens D.C."/>
        </authorList>
    </citation>
    <scope>NUCLEOTIDE SEQUENCE [LARGE SCALE GENOMIC DNA]</scope>
    <source>
        <strain evidence="5">SCPEA02</strain>
    </source>
</reference>
<accession>A0ABX7NY89</accession>
<keyword evidence="2" id="KW-0808">Transferase</keyword>
<dbReference type="RefSeq" id="WP_206725336.1">
    <property type="nucleotide sequence ID" value="NZ_CP071090.1"/>
</dbReference>
<keyword evidence="5" id="KW-1185">Reference proteome</keyword>
<evidence type="ECO:0000259" key="3">
    <source>
        <dbReference type="Pfam" id="PF00685"/>
    </source>
</evidence>
<dbReference type="InterPro" id="IPR000863">
    <property type="entry name" value="Sulfotransferase_dom"/>
</dbReference>
<dbReference type="Pfam" id="PF00685">
    <property type="entry name" value="Sulfotransfer_1"/>
    <property type="match status" value="1"/>
</dbReference>
<comment type="similarity">
    <text evidence="1">Belongs to the sulfotransferase 1 family.</text>
</comment>
<proteinExistence type="inferred from homology"/>
<evidence type="ECO:0000256" key="1">
    <source>
        <dbReference type="ARBA" id="ARBA00005771"/>
    </source>
</evidence>
<evidence type="ECO:0000313" key="4">
    <source>
        <dbReference type="EMBL" id="QSQ23765.1"/>
    </source>
</evidence>